<feature type="domain" description="bAvd-like" evidence="1">
    <location>
        <begin position="24"/>
        <end position="124"/>
    </location>
</feature>
<dbReference type="EMBL" id="MNVM01000034">
    <property type="protein sequence ID" value="OIO29125.1"/>
    <property type="molecule type" value="Genomic_DNA"/>
</dbReference>
<dbReference type="InterPro" id="IPR055360">
    <property type="entry name" value="bAvd"/>
</dbReference>
<dbReference type="Gene3D" id="1.20.1440.60">
    <property type="entry name" value="23S rRNA-intervening sequence"/>
    <property type="match status" value="1"/>
</dbReference>
<dbReference type="AlphaFoldDB" id="A0A1J4V2T9"/>
<sequence>MYTNNIMKQIYHPPQFFPPIILHIRKLYTNTYQIGKKLPKSDKLGIHSVIERKILNIFQNAVEASFTEKNKKLLILEKMRIDIELVKQLIRIENEIHILNEGSYINIETALQEISKETNGWINFIKTQNPLL</sequence>
<proteinExistence type="predicted"/>
<protein>
    <recommendedName>
        <fullName evidence="1">bAvd-like domain-containing protein</fullName>
    </recommendedName>
</protein>
<gene>
    <name evidence="2" type="ORF">AUJ22_01965</name>
</gene>
<reference evidence="2 3" key="1">
    <citation type="journal article" date="2016" name="Environ. Microbiol.">
        <title>Genomic resolution of a cold subsurface aquifer community provides metabolic insights for novel microbes adapted to high CO concentrations.</title>
        <authorList>
            <person name="Probst A.J."/>
            <person name="Castelle C.J."/>
            <person name="Singh A."/>
            <person name="Brown C.T."/>
            <person name="Anantharaman K."/>
            <person name="Sharon I."/>
            <person name="Hug L.A."/>
            <person name="Burstein D."/>
            <person name="Emerson J.B."/>
            <person name="Thomas B.C."/>
            <person name="Banfield J.F."/>
        </authorList>
    </citation>
    <scope>NUCLEOTIDE SEQUENCE [LARGE SCALE GENOMIC DNA]</scope>
    <source>
        <strain evidence="2">CG1_02_31_12</strain>
    </source>
</reference>
<name>A0A1J4V2T9_9BACT</name>
<organism evidence="2 3">
    <name type="scientific">Candidatus Nomurabacteria bacterium CG1_02_31_12</name>
    <dbReference type="NCBI Taxonomy" id="1805280"/>
    <lineage>
        <taxon>Bacteria</taxon>
        <taxon>Candidatus Nomuraibacteriota</taxon>
    </lineage>
</organism>
<evidence type="ECO:0000313" key="2">
    <source>
        <dbReference type="EMBL" id="OIO29125.1"/>
    </source>
</evidence>
<dbReference type="Pfam" id="PF22296">
    <property type="entry name" value="bAvd"/>
    <property type="match status" value="1"/>
</dbReference>
<evidence type="ECO:0000313" key="3">
    <source>
        <dbReference type="Proteomes" id="UP000185769"/>
    </source>
</evidence>
<dbReference type="InterPro" id="IPR036583">
    <property type="entry name" value="23S_rRNA_IVS_sf"/>
</dbReference>
<dbReference type="CDD" id="cd16376">
    <property type="entry name" value="Avd_like"/>
    <property type="match status" value="1"/>
</dbReference>
<evidence type="ECO:0000259" key="1">
    <source>
        <dbReference type="Pfam" id="PF22296"/>
    </source>
</evidence>
<comment type="caution">
    <text evidence="2">The sequence shown here is derived from an EMBL/GenBank/DDBJ whole genome shotgun (WGS) entry which is preliminary data.</text>
</comment>
<accession>A0A1J4V2T9</accession>
<dbReference type="Proteomes" id="UP000185769">
    <property type="component" value="Unassembled WGS sequence"/>
</dbReference>